<keyword evidence="3" id="KW-1185">Reference proteome</keyword>
<dbReference type="EMBL" id="MU404350">
    <property type="protein sequence ID" value="KAI1617562.1"/>
    <property type="molecule type" value="Genomic_DNA"/>
</dbReference>
<dbReference type="Proteomes" id="UP001203852">
    <property type="component" value="Unassembled WGS sequence"/>
</dbReference>
<name>A0AAN6E518_9EURO</name>
<proteinExistence type="predicted"/>
<dbReference type="AlphaFoldDB" id="A0AAN6E518"/>
<organism evidence="2 3">
    <name type="scientific">Exophiala viscosa</name>
    <dbReference type="NCBI Taxonomy" id="2486360"/>
    <lineage>
        <taxon>Eukaryota</taxon>
        <taxon>Fungi</taxon>
        <taxon>Dikarya</taxon>
        <taxon>Ascomycota</taxon>
        <taxon>Pezizomycotina</taxon>
        <taxon>Eurotiomycetes</taxon>
        <taxon>Chaetothyriomycetidae</taxon>
        <taxon>Chaetothyriales</taxon>
        <taxon>Herpotrichiellaceae</taxon>
        <taxon>Exophiala</taxon>
    </lineage>
</organism>
<sequence length="550" mass="61864">MLSDHDPLSCETCTMAPPDPQRWTYTDYVCFLRSHGFHNLTCLDDYLRWGVEATHNPSVPRPQSSTTILLEFGTSSFRTSDLTDASKLRVLLKEWTRKTPSTPTTPTASKVQGRIIMVNNASPEMIDTLGGLLNIEPAFFASHIADHGIGSMGEVHTASPLASQNLRHQQQFFTIEYPCAFIAHGCGKDVDIEKLYCKGNYRRRVEVCSKYGKNKVALARRKISFYMKKSLDPWLCVVLVDPPISHFTLGAENTFGAYSPTQRLDVSGFHGGYLDFIEMRRPTSKEGHDFRHCGAKPMCPNAFDDLCRHWAIMARDGLMNPSDTNMINIMRPAFQIAASECTNFFDYIRTTLEFQPITTALALEPPKAKRILDKIISLDSMLSRYKPILTKIKSIVSSDSDLNDDYRSLLIDLHHYRAECDSQMQHILAVSQCHDTASLTSIEVDSGRQADYSRYLVIIVLIYVPFALACAIFSLPHDFAPAAHYMYYLLPITAVVVVLLILLVLPEARDPFPGIKAAMCGKLYRKTLLAKPKVRNSSSAVNEKRMVEEV</sequence>
<feature type="transmembrane region" description="Helical" evidence="1">
    <location>
        <begin position="487"/>
        <end position="505"/>
    </location>
</feature>
<keyword evidence="1" id="KW-1133">Transmembrane helix</keyword>
<gene>
    <name evidence="2" type="ORF">EDD36DRAFT_4724</name>
</gene>
<protein>
    <submittedName>
        <fullName evidence="2">Uncharacterized protein</fullName>
    </submittedName>
</protein>
<evidence type="ECO:0000256" key="1">
    <source>
        <dbReference type="SAM" id="Phobius"/>
    </source>
</evidence>
<reference evidence="2" key="1">
    <citation type="journal article" date="2022" name="bioRxiv">
        <title>Deciphering the potential niche of two novel black yeast fungi from a biological soil crust based on their genomes, phenotypes, and melanin regulation.</title>
        <authorList>
            <consortium name="DOE Joint Genome Institute"/>
            <person name="Carr E.C."/>
            <person name="Barton Q."/>
            <person name="Grambo S."/>
            <person name="Sullivan M."/>
            <person name="Renfro C.M."/>
            <person name="Kuo A."/>
            <person name="Pangilinan J."/>
            <person name="Lipzen A."/>
            <person name="Keymanesh K."/>
            <person name="Savage E."/>
            <person name="Barry K."/>
            <person name="Grigoriev I.V."/>
            <person name="Riekhof W.R."/>
            <person name="Harris S.S."/>
        </authorList>
    </citation>
    <scope>NUCLEOTIDE SEQUENCE</scope>
    <source>
        <strain evidence="2">JF 03-4F</strain>
    </source>
</reference>
<comment type="caution">
    <text evidence="2">The sequence shown here is derived from an EMBL/GenBank/DDBJ whole genome shotgun (WGS) entry which is preliminary data.</text>
</comment>
<evidence type="ECO:0000313" key="3">
    <source>
        <dbReference type="Proteomes" id="UP001203852"/>
    </source>
</evidence>
<evidence type="ECO:0000313" key="2">
    <source>
        <dbReference type="EMBL" id="KAI1617562.1"/>
    </source>
</evidence>
<keyword evidence="1" id="KW-0812">Transmembrane</keyword>
<accession>A0AAN6E518</accession>
<feature type="transmembrane region" description="Helical" evidence="1">
    <location>
        <begin position="455"/>
        <end position="475"/>
    </location>
</feature>
<keyword evidence="1" id="KW-0472">Membrane</keyword>